<protein>
    <submittedName>
        <fullName evidence="1">Uncharacterized protein</fullName>
    </submittedName>
</protein>
<evidence type="ECO:0000313" key="2">
    <source>
        <dbReference type="Proteomes" id="UP000652013"/>
    </source>
</evidence>
<dbReference type="AlphaFoldDB" id="A0A8J4DLZ3"/>
<name>A0A8J4DLZ3_9ACTN</name>
<keyword evidence="2" id="KW-1185">Reference proteome</keyword>
<comment type="caution">
    <text evidence="1">The sequence shown here is derived from an EMBL/GenBank/DDBJ whole genome shotgun (WGS) entry which is preliminary data.</text>
</comment>
<dbReference type="Proteomes" id="UP000652013">
    <property type="component" value="Unassembled WGS sequence"/>
</dbReference>
<organism evidence="1 2">
    <name type="scientific">Spirilliplanes yamanashiensis</name>
    <dbReference type="NCBI Taxonomy" id="42233"/>
    <lineage>
        <taxon>Bacteria</taxon>
        <taxon>Bacillati</taxon>
        <taxon>Actinomycetota</taxon>
        <taxon>Actinomycetes</taxon>
        <taxon>Micromonosporales</taxon>
        <taxon>Micromonosporaceae</taxon>
        <taxon>Spirilliplanes</taxon>
    </lineage>
</organism>
<proteinExistence type="predicted"/>
<dbReference type="EMBL" id="BOOY01000035">
    <property type="protein sequence ID" value="GIJ05610.1"/>
    <property type="molecule type" value="Genomic_DNA"/>
</dbReference>
<evidence type="ECO:0000313" key="1">
    <source>
        <dbReference type="EMBL" id="GIJ05610.1"/>
    </source>
</evidence>
<accession>A0A8J4DLZ3</accession>
<sequence length="110" mass="11149">MPGMADEVRADPEAIVRLAKATLAGADAMTDGWSAAQGVVAAPGAAFGNSQAGPALAAGSDGAAAATDTTWRRLVTVYEGDVDRLYRVAFAYQQADSDAAARLPQRPGGI</sequence>
<reference evidence="1" key="1">
    <citation type="submission" date="2021-01" db="EMBL/GenBank/DDBJ databases">
        <title>Whole genome shotgun sequence of Spirilliplanes yamanashiensis NBRC 15828.</title>
        <authorList>
            <person name="Komaki H."/>
            <person name="Tamura T."/>
        </authorList>
    </citation>
    <scope>NUCLEOTIDE SEQUENCE</scope>
    <source>
        <strain evidence="1">NBRC 15828</strain>
    </source>
</reference>
<gene>
    <name evidence="1" type="ORF">Sya03_49620</name>
</gene>